<evidence type="ECO:0000313" key="3">
    <source>
        <dbReference type="Proteomes" id="UP000240493"/>
    </source>
</evidence>
<name>A0A2T3ZNT6_TRIA4</name>
<evidence type="ECO:0000313" key="2">
    <source>
        <dbReference type="EMBL" id="PTB46465.1"/>
    </source>
</evidence>
<gene>
    <name evidence="2" type="ORF">M441DRAFT_217476</name>
</gene>
<reference evidence="2 3" key="1">
    <citation type="submission" date="2016-07" db="EMBL/GenBank/DDBJ databases">
        <title>Multiple horizontal gene transfer events from other fungi enriched the ability of initially mycotrophic Trichoderma (Ascomycota) to feed on dead plant biomass.</title>
        <authorList>
            <consortium name="DOE Joint Genome Institute"/>
            <person name="Aerts A."/>
            <person name="Atanasova L."/>
            <person name="Chenthamara K."/>
            <person name="Zhang J."/>
            <person name="Grujic M."/>
            <person name="Henrissat B."/>
            <person name="Kuo A."/>
            <person name="Salamov A."/>
            <person name="Lipzen A."/>
            <person name="Labutti K."/>
            <person name="Barry K."/>
            <person name="Miao Y."/>
            <person name="Rahimi M.J."/>
            <person name="Shen Q."/>
            <person name="Grigoriev I.V."/>
            <person name="Kubicek C.P."/>
            <person name="Druzhinina I.S."/>
        </authorList>
    </citation>
    <scope>NUCLEOTIDE SEQUENCE [LARGE SCALE GENOMIC DNA]</scope>
    <source>
        <strain evidence="2 3">CBS 433.97</strain>
    </source>
</reference>
<organism evidence="2 3">
    <name type="scientific">Trichoderma asperellum (strain ATCC 204424 / CBS 433.97 / NBRC 101777)</name>
    <dbReference type="NCBI Taxonomy" id="1042311"/>
    <lineage>
        <taxon>Eukaryota</taxon>
        <taxon>Fungi</taxon>
        <taxon>Dikarya</taxon>
        <taxon>Ascomycota</taxon>
        <taxon>Pezizomycotina</taxon>
        <taxon>Sordariomycetes</taxon>
        <taxon>Hypocreomycetidae</taxon>
        <taxon>Hypocreales</taxon>
        <taxon>Hypocreaceae</taxon>
        <taxon>Trichoderma</taxon>
    </lineage>
</organism>
<dbReference type="AlphaFoldDB" id="A0A2T3ZNT6"/>
<keyword evidence="3" id="KW-1185">Reference proteome</keyword>
<protein>
    <submittedName>
        <fullName evidence="2">Uncharacterized protein</fullName>
    </submittedName>
</protein>
<feature type="region of interest" description="Disordered" evidence="1">
    <location>
        <begin position="71"/>
        <end position="104"/>
    </location>
</feature>
<feature type="compositionally biased region" description="Polar residues" evidence="1">
    <location>
        <begin position="73"/>
        <end position="86"/>
    </location>
</feature>
<proteinExistence type="predicted"/>
<accession>A0A2T3ZNT6</accession>
<evidence type="ECO:0000256" key="1">
    <source>
        <dbReference type="SAM" id="MobiDB-lite"/>
    </source>
</evidence>
<dbReference type="Proteomes" id="UP000240493">
    <property type="component" value="Unassembled WGS sequence"/>
</dbReference>
<sequence>MAKALHLLAKRLDSYLKPGAVRLINRGSSALCGQVWCVVAQFASLAERCCEDSFSMSFLYYARCWPTYHPRQRNSLGGRQKPSSTYFRHLAPGGSGTLEEKIKS</sequence>
<dbReference type="EMBL" id="KZ679256">
    <property type="protein sequence ID" value="PTB46465.1"/>
    <property type="molecule type" value="Genomic_DNA"/>
</dbReference>